<proteinExistence type="predicted"/>
<dbReference type="EMBL" id="UINC01016667">
    <property type="protein sequence ID" value="SVA69227.1"/>
    <property type="molecule type" value="Genomic_DNA"/>
</dbReference>
<name>A0A381XYJ1_9ZZZZ</name>
<gene>
    <name evidence="1" type="ORF">METZ01_LOCUS122081</name>
</gene>
<sequence length="62" mass="6882">MLTRFAINDDIPGISVLQEKNLFENLSESEMEDGFVTTSFTTAQLEALLVERGVFVAVEDAE</sequence>
<organism evidence="1">
    <name type="scientific">marine metagenome</name>
    <dbReference type="NCBI Taxonomy" id="408172"/>
    <lineage>
        <taxon>unclassified sequences</taxon>
        <taxon>metagenomes</taxon>
        <taxon>ecological metagenomes</taxon>
    </lineage>
</organism>
<feature type="non-terminal residue" evidence="1">
    <location>
        <position position="62"/>
    </location>
</feature>
<accession>A0A381XYJ1</accession>
<protein>
    <submittedName>
        <fullName evidence="1">Uncharacterized protein</fullName>
    </submittedName>
</protein>
<reference evidence="1" key="1">
    <citation type="submission" date="2018-05" db="EMBL/GenBank/DDBJ databases">
        <authorList>
            <person name="Lanie J.A."/>
            <person name="Ng W.-L."/>
            <person name="Kazmierczak K.M."/>
            <person name="Andrzejewski T.M."/>
            <person name="Davidsen T.M."/>
            <person name="Wayne K.J."/>
            <person name="Tettelin H."/>
            <person name="Glass J.I."/>
            <person name="Rusch D."/>
            <person name="Podicherti R."/>
            <person name="Tsui H.-C.T."/>
            <person name="Winkler M.E."/>
        </authorList>
    </citation>
    <scope>NUCLEOTIDE SEQUENCE</scope>
</reference>
<evidence type="ECO:0000313" key="1">
    <source>
        <dbReference type="EMBL" id="SVA69227.1"/>
    </source>
</evidence>
<dbReference type="AlphaFoldDB" id="A0A381XYJ1"/>